<feature type="domain" description="Aldehyde ferredoxin oxidoreductase N-terminal" evidence="3">
    <location>
        <begin position="4"/>
        <end position="178"/>
    </location>
</feature>
<dbReference type="Pfam" id="PF02730">
    <property type="entry name" value="AFOR_N"/>
    <property type="match status" value="1"/>
</dbReference>
<dbReference type="InterPro" id="IPR013983">
    <property type="entry name" value="Ald_Fedxn_OxRdtase_N"/>
</dbReference>
<dbReference type="InterPro" id="IPR036021">
    <property type="entry name" value="Tungsten_al_ferr_oxy-like_C"/>
</dbReference>
<dbReference type="GO" id="GO:0051536">
    <property type="term" value="F:iron-sulfur cluster binding"/>
    <property type="evidence" value="ECO:0007669"/>
    <property type="project" value="InterPro"/>
</dbReference>
<dbReference type="InterPro" id="IPR001203">
    <property type="entry name" value="OxRdtase_Ald_Fedxn_C"/>
</dbReference>
<evidence type="ECO:0000256" key="2">
    <source>
        <dbReference type="ARBA" id="ARBA00049934"/>
    </source>
</evidence>
<dbReference type="SUPFAM" id="SSF48310">
    <property type="entry name" value="Aldehyde ferredoxin oxidoreductase, C-terminal domains"/>
    <property type="match status" value="1"/>
</dbReference>
<comment type="caution">
    <text evidence="4">The sequence shown here is derived from an EMBL/GenBank/DDBJ whole genome shotgun (WGS) entry which is preliminary data.</text>
</comment>
<organism evidence="4 5">
    <name type="scientific">Seleniivibrio woodruffii</name>
    <dbReference type="NCBI Taxonomy" id="1078050"/>
    <lineage>
        <taxon>Bacteria</taxon>
        <taxon>Pseudomonadati</taxon>
        <taxon>Deferribacterota</taxon>
        <taxon>Deferribacteres</taxon>
        <taxon>Deferribacterales</taxon>
        <taxon>Geovibrionaceae</taxon>
        <taxon>Seleniivibrio</taxon>
    </lineage>
</organism>
<dbReference type="Gene3D" id="1.10.599.10">
    <property type="entry name" value="Aldehyde Ferredoxin Oxidoreductase Protein, subunit A, domain 3"/>
    <property type="match status" value="1"/>
</dbReference>
<dbReference type="GO" id="GO:0009055">
    <property type="term" value="F:electron transfer activity"/>
    <property type="evidence" value="ECO:0007669"/>
    <property type="project" value="InterPro"/>
</dbReference>
<gene>
    <name evidence="4" type="ORF">C8D98_0023</name>
</gene>
<dbReference type="Proteomes" id="UP000294614">
    <property type="component" value="Unassembled WGS sequence"/>
</dbReference>
<dbReference type="AlphaFoldDB" id="A0A4R1KAU0"/>
<dbReference type="InterPro" id="IPR036503">
    <property type="entry name" value="Ald_Fedxn_OxRdtase_N_sf"/>
</dbReference>
<dbReference type="InterPro" id="IPR051919">
    <property type="entry name" value="W-dependent_AOR"/>
</dbReference>
<protein>
    <submittedName>
        <fullName evidence="4">Aldehyde:ferredoxin oxidoreductase</fullName>
    </submittedName>
</protein>
<dbReference type="Gene3D" id="3.60.9.10">
    <property type="entry name" value="Aldehyde ferredoxin oxidoreductase, N-terminal domain"/>
    <property type="match status" value="1"/>
</dbReference>
<evidence type="ECO:0000313" key="5">
    <source>
        <dbReference type="Proteomes" id="UP000294614"/>
    </source>
</evidence>
<reference evidence="4 5" key="1">
    <citation type="submission" date="2019-03" db="EMBL/GenBank/DDBJ databases">
        <title>Genomic Encyclopedia of Type Strains, Phase IV (KMG-IV): sequencing the most valuable type-strain genomes for metagenomic binning, comparative biology and taxonomic classification.</title>
        <authorList>
            <person name="Goeker M."/>
        </authorList>
    </citation>
    <scope>NUCLEOTIDE SEQUENCE [LARGE SCALE GENOMIC DNA]</scope>
    <source>
        <strain evidence="4 5">DSM 24984</strain>
    </source>
</reference>
<dbReference type="SMART" id="SM00790">
    <property type="entry name" value="AFOR_N"/>
    <property type="match status" value="1"/>
</dbReference>
<dbReference type="SUPFAM" id="SSF56228">
    <property type="entry name" value="Aldehyde ferredoxin oxidoreductase, N-terminal domain"/>
    <property type="match status" value="1"/>
</dbReference>
<keyword evidence="5" id="KW-1185">Reference proteome</keyword>
<evidence type="ECO:0000259" key="3">
    <source>
        <dbReference type="SMART" id="SM00790"/>
    </source>
</evidence>
<sequence>MSPHTGKILSVCLSSRTWDIICPDDSVYETYLGGRGLCGWLLSKYFYNDPIIFCTGPLTGSGYQTTARCAVMHKDTMTGGLFRSDFGGKFATSLKKAGYDGLLIKGKSSDAVHLVIGETVSFEEKAPEGFSTVKAGANRDILYCGIIADGFFKTHRGSTGTLMHSMNLLSVSVKTADEPEAPHTGAYEDIERLINASPSLTGRLGIGRFGTAALYDLAHARDLLPSGFFGLPKPDAKHNAGAFGETESVSCGSCTIACRKKKNGLRIPEYDEMAMLLSIGVPFEKITEIYNHCLNEGIDMITACHCIAESGTKIPAAELLKNLPKEFGQGISKLSVKGVPLPSFAPQGAQGTALGYATSPNGADWTTAMAITHEILRKPVPTDRHTAMGKAVINVAYENAKAAADSLPVCRYALFSVSLEEFAKTLDTTAARLSECGNTIFMNETELIRRMGFTPADDRLPEGLLTPQQQAEFDAELKKYHRIRGIL</sequence>
<dbReference type="InterPro" id="IPR013985">
    <property type="entry name" value="Ald_Fedxn_OxRdtase_dom3"/>
</dbReference>
<dbReference type="Pfam" id="PF01314">
    <property type="entry name" value="AFOR_C"/>
    <property type="match status" value="2"/>
</dbReference>
<proteinExistence type="predicted"/>
<dbReference type="GO" id="GO:0016625">
    <property type="term" value="F:oxidoreductase activity, acting on the aldehyde or oxo group of donors, iron-sulfur protein as acceptor"/>
    <property type="evidence" value="ECO:0007669"/>
    <property type="project" value="InterPro"/>
</dbReference>
<evidence type="ECO:0000313" key="4">
    <source>
        <dbReference type="EMBL" id="TCK61524.1"/>
    </source>
</evidence>
<dbReference type="OrthoDB" id="9763894at2"/>
<name>A0A4R1KAU0_9BACT</name>
<keyword evidence="1" id="KW-0560">Oxidoreductase</keyword>
<dbReference type="EMBL" id="SMGG01000003">
    <property type="protein sequence ID" value="TCK61524.1"/>
    <property type="molecule type" value="Genomic_DNA"/>
</dbReference>
<dbReference type="RefSeq" id="WP_132870887.1">
    <property type="nucleotide sequence ID" value="NZ_SMGG01000003.1"/>
</dbReference>
<evidence type="ECO:0000256" key="1">
    <source>
        <dbReference type="ARBA" id="ARBA00023002"/>
    </source>
</evidence>
<dbReference type="PANTHER" id="PTHR30038:SF0">
    <property type="entry name" value="TUNGSTEN-CONTAINING ALDEHYDE FERREDOXIN OXIDOREDUCTASE"/>
    <property type="match status" value="1"/>
</dbReference>
<dbReference type="PANTHER" id="PTHR30038">
    <property type="entry name" value="ALDEHYDE FERREDOXIN OXIDOREDUCTASE"/>
    <property type="match status" value="1"/>
</dbReference>
<comment type="cofactor">
    <cofactor evidence="2">
        <name>tungstopterin</name>
        <dbReference type="ChEBI" id="CHEBI:30402"/>
    </cofactor>
</comment>
<accession>A0A4R1KAU0</accession>